<dbReference type="Gene3D" id="3.10.580.10">
    <property type="entry name" value="CBS-domain"/>
    <property type="match status" value="1"/>
</dbReference>
<dbReference type="SUPFAM" id="SSF46785">
    <property type="entry name" value="Winged helix' DNA-binding domain"/>
    <property type="match status" value="1"/>
</dbReference>
<dbReference type="SUPFAM" id="SSF54631">
    <property type="entry name" value="CBS-domain pair"/>
    <property type="match status" value="1"/>
</dbReference>
<dbReference type="Proteomes" id="UP000673394">
    <property type="component" value="Unassembled WGS sequence"/>
</dbReference>
<evidence type="ECO:0000313" key="4">
    <source>
        <dbReference type="EMBL" id="MBP3961941.1"/>
    </source>
</evidence>
<feature type="domain" description="CBS" evidence="3">
    <location>
        <begin position="87"/>
        <end position="145"/>
    </location>
</feature>
<evidence type="ECO:0000256" key="2">
    <source>
        <dbReference type="PROSITE-ProRule" id="PRU00703"/>
    </source>
</evidence>
<dbReference type="Pfam" id="PF00571">
    <property type="entry name" value="CBS"/>
    <property type="match status" value="2"/>
</dbReference>
<keyword evidence="2" id="KW-0129">CBS domain</keyword>
<organism evidence="4 5">
    <name type="scientific">Paenibacillus lignilyticus</name>
    <dbReference type="NCBI Taxonomy" id="1172615"/>
    <lineage>
        <taxon>Bacteria</taxon>
        <taxon>Bacillati</taxon>
        <taxon>Bacillota</taxon>
        <taxon>Bacilli</taxon>
        <taxon>Bacillales</taxon>
        <taxon>Paenibacillaceae</taxon>
        <taxon>Paenibacillus</taxon>
    </lineage>
</organism>
<protein>
    <submittedName>
        <fullName evidence="4">CBS domain-containing protein</fullName>
    </submittedName>
</protein>
<dbReference type="InterPro" id="IPR046342">
    <property type="entry name" value="CBS_dom_sf"/>
</dbReference>
<dbReference type="PANTHER" id="PTHR48108">
    <property type="entry name" value="CBS DOMAIN-CONTAINING PROTEIN CBSX2, CHLOROPLASTIC"/>
    <property type="match status" value="1"/>
</dbReference>
<dbReference type="InterPro" id="IPR051462">
    <property type="entry name" value="CBS_domain-containing"/>
</dbReference>
<gene>
    <name evidence="4" type="ORF">I8J30_04400</name>
</gene>
<dbReference type="PROSITE" id="PS51371">
    <property type="entry name" value="CBS"/>
    <property type="match status" value="2"/>
</dbReference>
<evidence type="ECO:0000256" key="1">
    <source>
        <dbReference type="ARBA" id="ARBA00022737"/>
    </source>
</evidence>
<accession>A0ABS5C7H8</accession>
<sequence length="219" mass="23820">MNEVVGITLTARQVEILKLVKLHAPITGDQLAEMLGTGKPTLRADLSLLVMLRLLEAKPRVGYFPGTAAQGREQVLKRWEDACVKDVQGLPISVAETASVHDAVITLFMGNAEVLTVVDENRHFVGVVTPKDLLKITLGSSNAASIPVSMAMSRLPAIAAVQADQPLMDAVKKMLVQELDGLPVVSGEEQPANRYEVVGWISKTNILRWMMELESDRQG</sequence>
<comment type="caution">
    <text evidence="4">The sequence shown here is derived from an EMBL/GenBank/DDBJ whole genome shotgun (WGS) entry which is preliminary data.</text>
</comment>
<dbReference type="InterPro" id="IPR036390">
    <property type="entry name" value="WH_DNA-bd_sf"/>
</dbReference>
<evidence type="ECO:0000259" key="3">
    <source>
        <dbReference type="PROSITE" id="PS51371"/>
    </source>
</evidence>
<dbReference type="InterPro" id="IPR000644">
    <property type="entry name" value="CBS_dom"/>
</dbReference>
<dbReference type="RefSeq" id="WP_210655711.1">
    <property type="nucleotide sequence ID" value="NZ_JAGKSP010000001.1"/>
</dbReference>
<feature type="domain" description="CBS" evidence="3">
    <location>
        <begin position="152"/>
        <end position="217"/>
    </location>
</feature>
<keyword evidence="1" id="KW-0677">Repeat</keyword>
<reference evidence="4 5" key="1">
    <citation type="submission" date="2021-04" db="EMBL/GenBank/DDBJ databases">
        <title>Paenibacillus sp. DLE-14 whole genome sequence.</title>
        <authorList>
            <person name="Ham Y.J."/>
        </authorList>
    </citation>
    <scope>NUCLEOTIDE SEQUENCE [LARGE SCALE GENOMIC DNA]</scope>
    <source>
        <strain evidence="4 5">DLE-14</strain>
    </source>
</reference>
<dbReference type="PANTHER" id="PTHR48108:SF32">
    <property type="entry name" value="TRANSCRIPTIONAL REPRESSOR CCPN"/>
    <property type="match status" value="1"/>
</dbReference>
<dbReference type="EMBL" id="JAGKSP010000001">
    <property type="protein sequence ID" value="MBP3961941.1"/>
    <property type="molecule type" value="Genomic_DNA"/>
</dbReference>
<evidence type="ECO:0000313" key="5">
    <source>
        <dbReference type="Proteomes" id="UP000673394"/>
    </source>
</evidence>
<keyword evidence="5" id="KW-1185">Reference proteome</keyword>
<proteinExistence type="predicted"/>
<name>A0ABS5C7H8_9BACL</name>